<dbReference type="VEuPathDB" id="PlasmoDB:PY17X_1224400"/>
<feature type="region of interest" description="Disordered" evidence="5">
    <location>
        <begin position="106"/>
        <end position="164"/>
    </location>
</feature>
<accession>A0A078KDN4</accession>
<feature type="compositionally biased region" description="Basic and acidic residues" evidence="5">
    <location>
        <begin position="124"/>
        <end position="144"/>
    </location>
</feature>
<dbReference type="Gene3D" id="6.20.340.10">
    <property type="match status" value="1"/>
</dbReference>
<dbReference type="AlphaFoldDB" id="A0A078KDN4"/>
<evidence type="ECO:0000313" key="8">
    <source>
        <dbReference type="Proteomes" id="UP000072874"/>
    </source>
</evidence>
<feature type="compositionally biased region" description="Basic residues" evidence="5">
    <location>
        <begin position="1"/>
        <end position="22"/>
    </location>
</feature>
<dbReference type="Pfam" id="PF01199">
    <property type="entry name" value="Ribosomal_L34e"/>
    <property type="match status" value="1"/>
</dbReference>
<dbReference type="InterPro" id="IPR038562">
    <property type="entry name" value="Ribosomal_eL34_C_sf"/>
</dbReference>
<dbReference type="RefSeq" id="XP_725230.2">
    <property type="nucleotide sequence ID" value="XM_720137.2"/>
</dbReference>
<keyword evidence="2 6" id="KW-0689">Ribosomal protein</keyword>
<dbReference type="GO" id="GO:0006412">
    <property type="term" value="P:translation"/>
    <property type="evidence" value="ECO:0007669"/>
    <property type="project" value="InterPro"/>
</dbReference>
<dbReference type="PROSITE" id="PS01145">
    <property type="entry name" value="RIBOSOMAL_L34E"/>
    <property type="match status" value="1"/>
</dbReference>
<feature type="compositionally biased region" description="Basic and acidic residues" evidence="5">
    <location>
        <begin position="106"/>
        <end position="115"/>
    </location>
</feature>
<name>A0A078KDN4_PLAYE</name>
<feature type="compositionally biased region" description="Basic and acidic residues" evidence="5">
    <location>
        <begin position="155"/>
        <end position="164"/>
    </location>
</feature>
<reference evidence="7" key="3">
    <citation type="submission" date="2014-05" db="EMBL/GenBank/DDBJ databases">
        <authorList>
            <person name="Aslett M.A."/>
            <person name="De Silva N."/>
        </authorList>
    </citation>
    <scope>NUCLEOTIDE SEQUENCE</scope>
    <source>
        <strain evidence="7">17X</strain>
    </source>
</reference>
<evidence type="ECO:0000256" key="2">
    <source>
        <dbReference type="ARBA" id="ARBA00022980"/>
    </source>
</evidence>
<dbReference type="PRINTS" id="PR01250">
    <property type="entry name" value="RIBOSOMALL34"/>
</dbReference>
<comment type="similarity">
    <text evidence="1">Belongs to the eukaryotic ribosomal protein eL34 family.</text>
</comment>
<dbReference type="HAMAP" id="MF_00349">
    <property type="entry name" value="Ribosomal_eL34"/>
    <property type="match status" value="1"/>
</dbReference>
<reference evidence="6" key="2">
    <citation type="submission" date="2014-05" db="EMBL/GenBank/DDBJ databases">
        <authorList>
            <person name="Aslett A.Martin."/>
            <person name="De Silva Nishadi"/>
        </authorList>
    </citation>
    <scope>NUCLEOTIDE SEQUENCE</scope>
    <source>
        <strain evidence="6">YM</strain>
    </source>
</reference>
<dbReference type="GeneID" id="3790569"/>
<dbReference type="InterPro" id="IPR008195">
    <property type="entry name" value="Ribosomal_eL34"/>
</dbReference>
<evidence type="ECO:0000256" key="3">
    <source>
        <dbReference type="ARBA" id="ARBA00023274"/>
    </source>
</evidence>
<sequence>MAQRVHYRKHNHYNTKSNKVRPIRTPGGKLTIHVIKKKAGKPKCADCKNPIQGVKALRPADNQRARKKDRKVSRAYGGSICAKCIKERIMRAFLFEEQKCVRQVLKEKKKQEQKVKKVKKEKKDKKDKADKKDKKKVIAKDAKKQISSSGKNLKKVVDKKRGGK</sequence>
<protein>
    <recommendedName>
        <fullName evidence="4">Large ribosomal subunit protein eL34</fullName>
    </recommendedName>
</protein>
<evidence type="ECO:0000256" key="5">
    <source>
        <dbReference type="SAM" id="MobiDB-lite"/>
    </source>
</evidence>
<dbReference type="VEuPathDB" id="PlasmoDB:PY04861"/>
<dbReference type="GO" id="GO:0003735">
    <property type="term" value="F:structural constituent of ribosome"/>
    <property type="evidence" value="ECO:0007669"/>
    <property type="project" value="InterPro"/>
</dbReference>
<reference evidence="7" key="4">
    <citation type="submission" date="2019-05" db="EMBL/GenBank/DDBJ databases">
        <authorList>
            <consortium name="Pathogen Informatics"/>
        </authorList>
    </citation>
    <scope>NUCLEOTIDE SEQUENCE</scope>
    <source>
        <strain evidence="7">17X</strain>
    </source>
</reference>
<evidence type="ECO:0000256" key="1">
    <source>
        <dbReference type="ARBA" id="ARBA00009875"/>
    </source>
</evidence>
<dbReference type="EMBL" id="LK934640">
    <property type="protein sequence ID" value="CDU19410.1"/>
    <property type="molecule type" value="Genomic_DNA"/>
</dbReference>
<dbReference type="InterPro" id="IPR047868">
    <property type="entry name" value="Ribosomal_L34e_arc-type"/>
</dbReference>
<dbReference type="OrthoDB" id="277449at2759"/>
<gene>
    <name evidence="7" type="ORF">PY17X_1224400</name>
    <name evidence="6" type="ORF">PYYM_1223900</name>
</gene>
<evidence type="ECO:0000313" key="7">
    <source>
        <dbReference type="EMBL" id="VTZ80045.1"/>
    </source>
</evidence>
<dbReference type="KEGG" id="pyo:PY17X_1224400"/>
<evidence type="ECO:0000313" key="9">
    <source>
        <dbReference type="Proteomes" id="UP000072904"/>
    </source>
</evidence>
<dbReference type="InterPro" id="IPR018065">
    <property type="entry name" value="Ribosomal_eL34_CS"/>
</dbReference>
<keyword evidence="3" id="KW-0687">Ribonucleoprotein</keyword>
<dbReference type="Proteomes" id="UP000072904">
    <property type="component" value="Chromosome 12"/>
</dbReference>
<dbReference type="EMBL" id="LM993666">
    <property type="protein sequence ID" value="VTZ80045.1"/>
    <property type="molecule type" value="Genomic_DNA"/>
</dbReference>
<feature type="region of interest" description="Disordered" evidence="5">
    <location>
        <begin position="1"/>
        <end position="23"/>
    </location>
</feature>
<dbReference type="VEuPathDB" id="PlasmoDB:PYYM_1223900"/>
<dbReference type="PANTHER" id="PTHR10759">
    <property type="entry name" value="60S RIBOSOMAL PROTEIN L34"/>
    <property type="match status" value="1"/>
</dbReference>
<dbReference type="OMA" id="RCHKCVR"/>
<dbReference type="GO" id="GO:0005840">
    <property type="term" value="C:ribosome"/>
    <property type="evidence" value="ECO:0007669"/>
    <property type="project" value="UniProtKB-KW"/>
</dbReference>
<evidence type="ECO:0000256" key="4">
    <source>
        <dbReference type="ARBA" id="ARBA00035227"/>
    </source>
</evidence>
<evidence type="ECO:0000313" key="6">
    <source>
        <dbReference type="EMBL" id="CDU19410.1"/>
    </source>
</evidence>
<dbReference type="Proteomes" id="UP000072874">
    <property type="component" value="Chromosome 12"/>
</dbReference>
<organism evidence="6 9">
    <name type="scientific">Plasmodium yoelii</name>
    <dbReference type="NCBI Taxonomy" id="5861"/>
    <lineage>
        <taxon>Eukaryota</taxon>
        <taxon>Sar</taxon>
        <taxon>Alveolata</taxon>
        <taxon>Apicomplexa</taxon>
        <taxon>Aconoidasida</taxon>
        <taxon>Haemosporida</taxon>
        <taxon>Plasmodiidae</taxon>
        <taxon>Plasmodium</taxon>
        <taxon>Plasmodium (Vinckeia)</taxon>
    </lineage>
</organism>
<dbReference type="Gene3D" id="6.20.370.70">
    <property type="match status" value="1"/>
</dbReference>
<proteinExistence type="inferred from homology"/>
<dbReference type="VEuPathDB" id="PlasmoDB:Py17XNL_001205104"/>
<reference evidence="8 9" key="1">
    <citation type="journal article" date="2014" name="BMC Biol.">
        <title>A comprehensive evaluation of rodent malaria parasite genomes and gene expression.</title>
        <authorList>
            <person name="Otto T.D."/>
            <person name="Bohme U."/>
            <person name="Jackson A.P."/>
            <person name="Hunt M."/>
            <person name="Franke-Fayard B."/>
            <person name="Hoeijmakers W.A."/>
            <person name="Religa A.A."/>
            <person name="Robertson L."/>
            <person name="Sanders M."/>
            <person name="Ogun S.A."/>
            <person name="Cunningham D."/>
            <person name="Erhart A."/>
            <person name="Billker O."/>
            <person name="Khan S.M."/>
            <person name="Stunnenberg H.G."/>
            <person name="Langhorne J."/>
            <person name="Holder A.A."/>
            <person name="Waters A.P."/>
            <person name="Newbold C.I."/>
            <person name="Pain A."/>
            <person name="Berriman M."/>
            <person name="Janse C.J."/>
        </authorList>
    </citation>
    <scope>NUCLEOTIDE SEQUENCE [LARGE SCALE GENOMIC DNA]</scope>
    <source>
        <strain evidence="7 8">17X</strain>
        <strain evidence="6 9">YM</strain>
    </source>
</reference>
<dbReference type="GO" id="GO:1990904">
    <property type="term" value="C:ribonucleoprotein complex"/>
    <property type="evidence" value="ECO:0007669"/>
    <property type="project" value="UniProtKB-KW"/>
</dbReference>